<dbReference type="RefSeq" id="WP_209037937.1">
    <property type="nucleotide sequence ID" value="NZ_JAATJH010000004.1"/>
</dbReference>
<keyword evidence="4" id="KW-0732">Signal</keyword>
<dbReference type="InterPro" id="IPR016032">
    <property type="entry name" value="Sig_transdc_resp-reg_C-effctor"/>
</dbReference>
<dbReference type="PROSITE" id="PS50043">
    <property type="entry name" value="HTH_LUXR_2"/>
    <property type="match status" value="1"/>
</dbReference>
<dbReference type="PANTHER" id="PTHR44688:SF16">
    <property type="entry name" value="DNA-BINDING TRANSCRIPTIONAL ACTIVATOR DEVR_DOSR"/>
    <property type="match status" value="1"/>
</dbReference>
<name>A0ABX0XCW8_9BACT</name>
<dbReference type="Proteomes" id="UP000770785">
    <property type="component" value="Unassembled WGS sequence"/>
</dbReference>
<dbReference type="InterPro" id="IPR036388">
    <property type="entry name" value="WH-like_DNA-bd_sf"/>
</dbReference>
<evidence type="ECO:0000256" key="3">
    <source>
        <dbReference type="ARBA" id="ARBA00023163"/>
    </source>
</evidence>
<dbReference type="PROSITE" id="PS00622">
    <property type="entry name" value="HTH_LUXR_1"/>
    <property type="match status" value="1"/>
</dbReference>
<comment type="caution">
    <text evidence="6">The sequence shown here is derived from an EMBL/GenBank/DDBJ whole genome shotgun (WGS) entry which is preliminary data.</text>
</comment>
<dbReference type="Pfam" id="PF00196">
    <property type="entry name" value="GerE"/>
    <property type="match status" value="1"/>
</dbReference>
<feature type="domain" description="HTH luxR-type" evidence="5">
    <location>
        <begin position="277"/>
        <end position="342"/>
    </location>
</feature>
<dbReference type="CDD" id="cd06170">
    <property type="entry name" value="LuxR_C_like"/>
    <property type="match status" value="1"/>
</dbReference>
<dbReference type="SUPFAM" id="SSF46894">
    <property type="entry name" value="C-terminal effector domain of the bipartite response regulators"/>
    <property type="match status" value="1"/>
</dbReference>
<dbReference type="PANTHER" id="PTHR44688">
    <property type="entry name" value="DNA-BINDING TRANSCRIPTIONAL ACTIVATOR DEVR_DOSR"/>
    <property type="match status" value="1"/>
</dbReference>
<evidence type="ECO:0000256" key="1">
    <source>
        <dbReference type="ARBA" id="ARBA00023015"/>
    </source>
</evidence>
<evidence type="ECO:0000259" key="5">
    <source>
        <dbReference type="PROSITE" id="PS50043"/>
    </source>
</evidence>
<evidence type="ECO:0000313" key="6">
    <source>
        <dbReference type="EMBL" id="NJC27042.1"/>
    </source>
</evidence>
<dbReference type="EMBL" id="JAATJH010000004">
    <property type="protein sequence ID" value="NJC27042.1"/>
    <property type="molecule type" value="Genomic_DNA"/>
</dbReference>
<reference evidence="6 7" key="1">
    <citation type="submission" date="2020-03" db="EMBL/GenBank/DDBJ databases">
        <title>Genomic Encyclopedia of Type Strains, Phase IV (KMG-IV): sequencing the most valuable type-strain genomes for metagenomic binning, comparative biology and taxonomic classification.</title>
        <authorList>
            <person name="Goeker M."/>
        </authorList>
    </citation>
    <scope>NUCLEOTIDE SEQUENCE [LARGE SCALE GENOMIC DNA]</scope>
    <source>
        <strain evidence="6 7">DSM 105096</strain>
    </source>
</reference>
<proteinExistence type="predicted"/>
<accession>A0ABX0XCW8</accession>
<keyword evidence="2 6" id="KW-0238">DNA-binding</keyword>
<evidence type="ECO:0000256" key="2">
    <source>
        <dbReference type="ARBA" id="ARBA00023125"/>
    </source>
</evidence>
<sequence>MRTPLLIILLHLTPPLTAQPNPTVLQGQAPAAFNAKTVYLDIIDRHNHFQLISDQQILTQADIDSTGHYQIVNTSLPRGRGFYRLRFVDPAEHPPVSMNFRQRHYIHFLAAPGDTINFKGLSVVTDRGVNADINQVAAELDALNQEERAAESDRLVALIDGKRIEKLSGSLERASPALQTFLLGHWPYRITPGPERLERTLDALTDTDLRSVYSDGLRSDLDAARAAAYRTENGWLRWLSGGLLALSLVLGGLLWSKGRGRPSKVPEASITPPPAAVPEPPVELSAREEEVLRLIVAGHRNKEIASTLFISEATVKGHINNIYRKAGLSSRKAAKHWGKQWLGEGA</sequence>
<dbReference type="PRINTS" id="PR00038">
    <property type="entry name" value="HTHLUXR"/>
</dbReference>
<gene>
    <name evidence="6" type="ORF">GGR27_002555</name>
</gene>
<dbReference type="SMART" id="SM00421">
    <property type="entry name" value="HTH_LUXR"/>
    <property type="match status" value="1"/>
</dbReference>
<dbReference type="GO" id="GO:0003677">
    <property type="term" value="F:DNA binding"/>
    <property type="evidence" value="ECO:0007669"/>
    <property type="project" value="UniProtKB-KW"/>
</dbReference>
<dbReference type="Gene3D" id="1.10.10.10">
    <property type="entry name" value="Winged helix-like DNA-binding domain superfamily/Winged helix DNA-binding domain"/>
    <property type="match status" value="1"/>
</dbReference>
<evidence type="ECO:0000313" key="7">
    <source>
        <dbReference type="Proteomes" id="UP000770785"/>
    </source>
</evidence>
<keyword evidence="1" id="KW-0805">Transcription regulation</keyword>
<dbReference type="InterPro" id="IPR000792">
    <property type="entry name" value="Tscrpt_reg_LuxR_C"/>
</dbReference>
<feature type="chain" id="PRO_5045460855" evidence="4">
    <location>
        <begin position="19"/>
        <end position="346"/>
    </location>
</feature>
<protein>
    <submittedName>
        <fullName evidence="6">DNA-binding CsgD family transcriptional regulator</fullName>
    </submittedName>
</protein>
<organism evidence="6 7">
    <name type="scientific">Neolewinella antarctica</name>
    <dbReference type="NCBI Taxonomy" id="442734"/>
    <lineage>
        <taxon>Bacteria</taxon>
        <taxon>Pseudomonadati</taxon>
        <taxon>Bacteroidota</taxon>
        <taxon>Saprospiria</taxon>
        <taxon>Saprospirales</taxon>
        <taxon>Lewinellaceae</taxon>
        <taxon>Neolewinella</taxon>
    </lineage>
</organism>
<keyword evidence="3" id="KW-0804">Transcription</keyword>
<feature type="signal peptide" evidence="4">
    <location>
        <begin position="1"/>
        <end position="18"/>
    </location>
</feature>
<keyword evidence="7" id="KW-1185">Reference proteome</keyword>
<evidence type="ECO:0000256" key="4">
    <source>
        <dbReference type="SAM" id="SignalP"/>
    </source>
</evidence>